<evidence type="ECO:0000313" key="3">
    <source>
        <dbReference type="Proteomes" id="UP001396898"/>
    </source>
</evidence>
<protein>
    <submittedName>
        <fullName evidence="2">Uncharacterized protein</fullName>
    </submittedName>
</protein>
<accession>A0ABR1RVL1</accession>
<comment type="caution">
    <text evidence="2">The sequence shown here is derived from an EMBL/GenBank/DDBJ whole genome shotgun (WGS) entry which is preliminary data.</text>
</comment>
<keyword evidence="3" id="KW-1185">Reference proteome</keyword>
<feature type="compositionally biased region" description="Basic and acidic residues" evidence="1">
    <location>
        <begin position="38"/>
        <end position="50"/>
    </location>
</feature>
<evidence type="ECO:0000256" key="1">
    <source>
        <dbReference type="SAM" id="MobiDB-lite"/>
    </source>
</evidence>
<dbReference type="Proteomes" id="UP001396898">
    <property type="component" value="Unassembled WGS sequence"/>
</dbReference>
<reference evidence="2 3" key="1">
    <citation type="submission" date="2023-01" db="EMBL/GenBank/DDBJ databases">
        <title>Analysis of 21 Apiospora genomes using comparative genomics revels a genus with tremendous synthesis potential of carbohydrate active enzymes and secondary metabolites.</title>
        <authorList>
            <person name="Sorensen T."/>
        </authorList>
    </citation>
    <scope>NUCLEOTIDE SEQUENCE [LARGE SCALE GENOMIC DNA]</scope>
    <source>
        <strain evidence="2 3">CBS 20057</strain>
    </source>
</reference>
<sequence>MCKPDPLLHPPIALWPATSLLVSVRSDSQAEAAQISRAFEEISEPTRKPPDSGTEADQLASKATSASIGVYNAAFMQHLIGRNIYPPFHQFPNETSLSSPADIAELQRSEPC</sequence>
<evidence type="ECO:0000313" key="2">
    <source>
        <dbReference type="EMBL" id="KAK8018999.1"/>
    </source>
</evidence>
<feature type="region of interest" description="Disordered" evidence="1">
    <location>
        <begin position="38"/>
        <end position="60"/>
    </location>
</feature>
<proteinExistence type="predicted"/>
<dbReference type="EMBL" id="JAQQWI010000010">
    <property type="protein sequence ID" value="KAK8018999.1"/>
    <property type="molecule type" value="Genomic_DNA"/>
</dbReference>
<gene>
    <name evidence="2" type="ORF">PG991_008189</name>
</gene>
<organism evidence="2 3">
    <name type="scientific">Apiospora marii</name>
    <dbReference type="NCBI Taxonomy" id="335849"/>
    <lineage>
        <taxon>Eukaryota</taxon>
        <taxon>Fungi</taxon>
        <taxon>Dikarya</taxon>
        <taxon>Ascomycota</taxon>
        <taxon>Pezizomycotina</taxon>
        <taxon>Sordariomycetes</taxon>
        <taxon>Xylariomycetidae</taxon>
        <taxon>Amphisphaeriales</taxon>
        <taxon>Apiosporaceae</taxon>
        <taxon>Apiospora</taxon>
    </lineage>
</organism>
<name>A0ABR1RVL1_9PEZI</name>